<evidence type="ECO:0000256" key="3">
    <source>
        <dbReference type="ARBA" id="ARBA00022692"/>
    </source>
</evidence>
<sequence length="209" mass="21762">MLSSLLAMAGFALAGAITPGPVNVLALRHGCESSRSIAMLYVLGASLSYAAIVWLMGQGGHWLLGQPTLAQWAPRLCAAYLLWLAWKLACAPAVSVTSGSGEARTSASARSMPAFLQGAAVQGLNPKAWLVALSGVGMFVLPLSAAQMPLHIALAWFCAVSLTACLLGVGCWATLGRALSQWLATPARQQGLNRILALMLVISVFSMLA</sequence>
<feature type="transmembrane region" description="Helical" evidence="6">
    <location>
        <begin position="36"/>
        <end position="56"/>
    </location>
</feature>
<proteinExistence type="predicted"/>
<reference evidence="7 8" key="1">
    <citation type="submission" date="2023-05" db="EMBL/GenBank/DDBJ databases">
        <authorList>
            <person name="Yin Y."/>
            <person name="Lu Z."/>
        </authorList>
    </citation>
    <scope>NUCLEOTIDE SEQUENCE [LARGE SCALE GENOMIC DNA]</scope>
    <source>
        <strain evidence="7 8">ZM22</strain>
    </source>
</reference>
<keyword evidence="2" id="KW-1003">Cell membrane</keyword>
<name>A0ABY8SPR5_9BURK</name>
<feature type="transmembrane region" description="Helical" evidence="6">
    <location>
        <begin position="128"/>
        <end position="148"/>
    </location>
</feature>
<dbReference type="InterPro" id="IPR001123">
    <property type="entry name" value="LeuE-type"/>
</dbReference>
<accession>A0ABY8SPR5</accession>
<protein>
    <submittedName>
        <fullName evidence="7">LysE family transporter</fullName>
    </submittedName>
</protein>
<evidence type="ECO:0000256" key="6">
    <source>
        <dbReference type="SAM" id="Phobius"/>
    </source>
</evidence>
<evidence type="ECO:0000256" key="4">
    <source>
        <dbReference type="ARBA" id="ARBA00022989"/>
    </source>
</evidence>
<gene>
    <name evidence="7" type="ORF">QMY55_17965</name>
</gene>
<feature type="transmembrane region" description="Helical" evidence="6">
    <location>
        <begin position="191"/>
        <end position="208"/>
    </location>
</feature>
<evidence type="ECO:0000256" key="2">
    <source>
        <dbReference type="ARBA" id="ARBA00022475"/>
    </source>
</evidence>
<comment type="subcellular location">
    <subcellularLocation>
        <location evidence="1">Cell membrane</location>
        <topology evidence="1">Multi-pass membrane protein</topology>
    </subcellularLocation>
</comment>
<dbReference type="PANTHER" id="PTHR30086">
    <property type="entry name" value="ARGININE EXPORTER PROTEIN ARGO"/>
    <property type="match status" value="1"/>
</dbReference>
<evidence type="ECO:0000256" key="5">
    <source>
        <dbReference type="ARBA" id="ARBA00023136"/>
    </source>
</evidence>
<feature type="transmembrane region" description="Helical" evidence="6">
    <location>
        <begin position="154"/>
        <end position="179"/>
    </location>
</feature>
<evidence type="ECO:0000313" key="8">
    <source>
        <dbReference type="Proteomes" id="UP001240697"/>
    </source>
</evidence>
<dbReference type="RefSeq" id="WP_283485510.1">
    <property type="nucleotide sequence ID" value="NZ_CP125947.1"/>
</dbReference>
<organism evidence="7 8">
    <name type="scientific">Comamonas resistens</name>
    <dbReference type="NCBI Taxonomy" id="3046670"/>
    <lineage>
        <taxon>Bacteria</taxon>
        <taxon>Pseudomonadati</taxon>
        <taxon>Pseudomonadota</taxon>
        <taxon>Betaproteobacteria</taxon>
        <taxon>Burkholderiales</taxon>
        <taxon>Comamonadaceae</taxon>
        <taxon>Comamonas</taxon>
    </lineage>
</organism>
<evidence type="ECO:0000313" key="7">
    <source>
        <dbReference type="EMBL" id="WHS64370.1"/>
    </source>
</evidence>
<dbReference type="PANTHER" id="PTHR30086:SF20">
    <property type="entry name" value="ARGININE EXPORTER PROTEIN ARGO-RELATED"/>
    <property type="match status" value="1"/>
</dbReference>
<keyword evidence="4 6" id="KW-1133">Transmembrane helix</keyword>
<dbReference type="Pfam" id="PF01810">
    <property type="entry name" value="LysE"/>
    <property type="match status" value="1"/>
</dbReference>
<keyword evidence="8" id="KW-1185">Reference proteome</keyword>
<dbReference type="EMBL" id="CP125947">
    <property type="protein sequence ID" value="WHS64370.1"/>
    <property type="molecule type" value="Genomic_DNA"/>
</dbReference>
<keyword evidence="3 6" id="KW-0812">Transmembrane</keyword>
<keyword evidence="5 6" id="KW-0472">Membrane</keyword>
<evidence type="ECO:0000256" key="1">
    <source>
        <dbReference type="ARBA" id="ARBA00004651"/>
    </source>
</evidence>
<dbReference type="Proteomes" id="UP001240697">
    <property type="component" value="Chromosome"/>
</dbReference>